<protein>
    <recommendedName>
        <fullName evidence="3">DUF4241 domain-containing protein</fullName>
    </recommendedName>
</protein>
<reference evidence="1 2" key="1">
    <citation type="submission" date="2021-03" db="EMBL/GenBank/DDBJ databases">
        <title>Sequencing the genomes of 1000 actinobacteria strains.</title>
        <authorList>
            <person name="Klenk H.-P."/>
        </authorList>
    </citation>
    <scope>NUCLEOTIDE SEQUENCE [LARGE SCALE GENOMIC DNA]</scope>
    <source>
        <strain evidence="1 2">DSM 46670</strain>
    </source>
</reference>
<name>A0ABS4TQ69_9PSEU</name>
<evidence type="ECO:0000313" key="2">
    <source>
        <dbReference type="Proteomes" id="UP001519332"/>
    </source>
</evidence>
<proteinExistence type="predicted"/>
<accession>A0ABS4TQ69</accession>
<dbReference type="InterPro" id="IPR025335">
    <property type="entry name" value="DUF4241"/>
</dbReference>
<dbReference type="Pfam" id="PF14025">
    <property type="entry name" value="DUF4241"/>
    <property type="match status" value="1"/>
</dbReference>
<dbReference type="RefSeq" id="WP_209643606.1">
    <property type="nucleotide sequence ID" value="NZ_JAGINW010000001.1"/>
</dbReference>
<gene>
    <name evidence="1" type="ORF">JOF56_006939</name>
</gene>
<comment type="caution">
    <text evidence="1">The sequence shown here is derived from an EMBL/GenBank/DDBJ whole genome shotgun (WGS) entry which is preliminary data.</text>
</comment>
<dbReference type="Proteomes" id="UP001519332">
    <property type="component" value="Unassembled WGS sequence"/>
</dbReference>
<evidence type="ECO:0008006" key="3">
    <source>
        <dbReference type="Google" id="ProtNLM"/>
    </source>
</evidence>
<keyword evidence="2" id="KW-1185">Reference proteome</keyword>
<evidence type="ECO:0000313" key="1">
    <source>
        <dbReference type="EMBL" id="MBP2326554.1"/>
    </source>
</evidence>
<organism evidence="1 2">
    <name type="scientific">Kibdelosporangium banguiense</name>
    <dbReference type="NCBI Taxonomy" id="1365924"/>
    <lineage>
        <taxon>Bacteria</taxon>
        <taxon>Bacillati</taxon>
        <taxon>Actinomycetota</taxon>
        <taxon>Actinomycetes</taxon>
        <taxon>Pseudonocardiales</taxon>
        <taxon>Pseudonocardiaceae</taxon>
        <taxon>Kibdelosporangium</taxon>
    </lineage>
</organism>
<sequence length="248" mass="27339">MVVLVVAFGLGMWRWIRSQETPATPGQQAQQDKSRKLRRDGFERLFQPGATVRFGITDSPVQIRDLGDLDMPSGRLMACDPVLQADNPEIEQPFTVTVPPGRYPVSVSVVQRDVDGQTVERVAAARMTVRPDPVVRWEMALQPTDDTSLLTGEKYYGFGVDTGLAAFLDADMKQALSRLGAENGPIEKTLLGDDPNEARAAEVRDPVTGRNVMAFHAGLGDGSYPTWIGRTADNRPAMFVIDFQFADW</sequence>
<dbReference type="EMBL" id="JAGINW010000001">
    <property type="protein sequence ID" value="MBP2326554.1"/>
    <property type="molecule type" value="Genomic_DNA"/>
</dbReference>